<dbReference type="AlphaFoldDB" id="A0A916JJ60"/>
<dbReference type="InterPro" id="IPR013249">
    <property type="entry name" value="RNA_pol_sigma70_r4_t2"/>
</dbReference>
<dbReference type="Proteomes" id="UP000683507">
    <property type="component" value="Chromosome"/>
</dbReference>
<dbReference type="SUPFAM" id="SSF88659">
    <property type="entry name" value="Sigma3 and sigma4 domains of RNA polymerase sigma factors"/>
    <property type="match status" value="1"/>
</dbReference>
<dbReference type="GO" id="GO:0006352">
    <property type="term" value="P:DNA-templated transcription initiation"/>
    <property type="evidence" value="ECO:0007669"/>
    <property type="project" value="InterPro"/>
</dbReference>
<keyword evidence="4" id="KW-0804">Transcription</keyword>
<sequence length="184" mass="21381">MESKLSISQNVVDRCRKGDGSAYNEVYQMCSKGVFNSILRIVRQREEAEDLLQETFMSAFQNIKSYRGEASLFGWIKRIGVNKALNAIKKRKIQFEYEETDAIEEESEEAEWEQLKLNARDILENLSELPEGFRVVLTLYLFEGYTHKAIAEELGISENTSKTQYLRGKKKLKEHLLHSYEGTR</sequence>
<dbReference type="RefSeq" id="WP_258540476.1">
    <property type="nucleotide sequence ID" value="NZ_OU015584.1"/>
</dbReference>
<name>A0A916JJ60_9FLAO</name>
<evidence type="ECO:0000313" key="7">
    <source>
        <dbReference type="EMBL" id="CAG5076893.1"/>
    </source>
</evidence>
<dbReference type="InterPro" id="IPR039425">
    <property type="entry name" value="RNA_pol_sigma-70-like"/>
</dbReference>
<evidence type="ECO:0000313" key="8">
    <source>
        <dbReference type="Proteomes" id="UP000683507"/>
    </source>
</evidence>
<dbReference type="GO" id="GO:0003677">
    <property type="term" value="F:DNA binding"/>
    <property type="evidence" value="ECO:0007669"/>
    <property type="project" value="InterPro"/>
</dbReference>
<dbReference type="InterPro" id="IPR013324">
    <property type="entry name" value="RNA_pol_sigma_r3/r4-like"/>
</dbReference>
<feature type="domain" description="RNA polymerase sigma factor 70 region 4 type 2" evidence="6">
    <location>
        <begin position="121"/>
        <end position="172"/>
    </location>
</feature>
<dbReference type="CDD" id="cd06171">
    <property type="entry name" value="Sigma70_r4"/>
    <property type="match status" value="1"/>
</dbReference>
<dbReference type="Gene3D" id="1.10.10.10">
    <property type="entry name" value="Winged helix-like DNA-binding domain superfamily/Winged helix DNA-binding domain"/>
    <property type="match status" value="1"/>
</dbReference>
<evidence type="ECO:0000256" key="2">
    <source>
        <dbReference type="ARBA" id="ARBA00023015"/>
    </source>
</evidence>
<reference evidence="7" key="1">
    <citation type="submission" date="2021-04" db="EMBL/GenBank/DDBJ databases">
        <authorList>
            <person name="Rodrigo-Torres L."/>
            <person name="Arahal R. D."/>
            <person name="Lucena T."/>
        </authorList>
    </citation>
    <scope>NUCLEOTIDE SEQUENCE</scope>
    <source>
        <strain evidence="7">AS29M-1</strain>
    </source>
</reference>
<dbReference type="InterPro" id="IPR013325">
    <property type="entry name" value="RNA_pol_sigma_r2"/>
</dbReference>
<proteinExistence type="inferred from homology"/>
<keyword evidence="2" id="KW-0805">Transcription regulation</keyword>
<protein>
    <submittedName>
        <fullName evidence="7">ECF RNA polymerase sigma factor SigE</fullName>
    </submittedName>
</protein>
<dbReference type="InterPro" id="IPR014284">
    <property type="entry name" value="RNA_pol_sigma-70_dom"/>
</dbReference>
<dbReference type="NCBIfam" id="TIGR02937">
    <property type="entry name" value="sigma70-ECF"/>
    <property type="match status" value="1"/>
</dbReference>
<dbReference type="EMBL" id="OU015584">
    <property type="protein sequence ID" value="CAG5076893.1"/>
    <property type="molecule type" value="Genomic_DNA"/>
</dbReference>
<dbReference type="GO" id="GO:0016987">
    <property type="term" value="F:sigma factor activity"/>
    <property type="evidence" value="ECO:0007669"/>
    <property type="project" value="UniProtKB-KW"/>
</dbReference>
<comment type="similarity">
    <text evidence="1">Belongs to the sigma-70 factor family. ECF subfamily.</text>
</comment>
<dbReference type="Gene3D" id="1.10.1740.10">
    <property type="match status" value="1"/>
</dbReference>
<dbReference type="PANTHER" id="PTHR43133:SF51">
    <property type="entry name" value="RNA POLYMERASE SIGMA FACTOR"/>
    <property type="match status" value="1"/>
</dbReference>
<dbReference type="KEGG" id="ptan:CRYO30217_00235"/>
<keyword evidence="8" id="KW-1185">Reference proteome</keyword>
<feature type="domain" description="RNA polymerase sigma-70 region 2" evidence="5">
    <location>
        <begin position="28"/>
        <end position="92"/>
    </location>
</feature>
<evidence type="ECO:0000256" key="4">
    <source>
        <dbReference type="ARBA" id="ARBA00023163"/>
    </source>
</evidence>
<accession>A0A916JJ60</accession>
<evidence type="ECO:0000259" key="5">
    <source>
        <dbReference type="Pfam" id="PF04542"/>
    </source>
</evidence>
<dbReference type="InterPro" id="IPR007627">
    <property type="entry name" value="RNA_pol_sigma70_r2"/>
</dbReference>
<keyword evidence="3" id="KW-0731">Sigma factor</keyword>
<organism evidence="7 8">
    <name type="scientific">Parvicella tangerina</name>
    <dbReference type="NCBI Taxonomy" id="2829795"/>
    <lineage>
        <taxon>Bacteria</taxon>
        <taxon>Pseudomonadati</taxon>
        <taxon>Bacteroidota</taxon>
        <taxon>Flavobacteriia</taxon>
        <taxon>Flavobacteriales</taxon>
        <taxon>Parvicellaceae</taxon>
        <taxon>Parvicella</taxon>
    </lineage>
</organism>
<evidence type="ECO:0000256" key="3">
    <source>
        <dbReference type="ARBA" id="ARBA00023082"/>
    </source>
</evidence>
<dbReference type="InterPro" id="IPR036388">
    <property type="entry name" value="WH-like_DNA-bd_sf"/>
</dbReference>
<evidence type="ECO:0000259" key="6">
    <source>
        <dbReference type="Pfam" id="PF08281"/>
    </source>
</evidence>
<dbReference type="SUPFAM" id="SSF88946">
    <property type="entry name" value="Sigma2 domain of RNA polymerase sigma factors"/>
    <property type="match status" value="1"/>
</dbReference>
<gene>
    <name evidence="7" type="primary">sigE</name>
    <name evidence="7" type="ORF">CRYO30217_00235</name>
</gene>
<evidence type="ECO:0000256" key="1">
    <source>
        <dbReference type="ARBA" id="ARBA00010641"/>
    </source>
</evidence>
<dbReference type="PANTHER" id="PTHR43133">
    <property type="entry name" value="RNA POLYMERASE ECF-TYPE SIGMA FACTO"/>
    <property type="match status" value="1"/>
</dbReference>
<dbReference type="Pfam" id="PF04542">
    <property type="entry name" value="Sigma70_r2"/>
    <property type="match status" value="1"/>
</dbReference>
<dbReference type="Pfam" id="PF08281">
    <property type="entry name" value="Sigma70_r4_2"/>
    <property type="match status" value="1"/>
</dbReference>